<gene>
    <name evidence="1" type="ORF">MILVUS5_LOCUS34465</name>
</gene>
<reference evidence="1" key="1">
    <citation type="submission" date="2023-10" db="EMBL/GenBank/DDBJ databases">
        <authorList>
            <person name="Rodriguez Cubillos JULIANA M."/>
            <person name="De Vega J."/>
        </authorList>
    </citation>
    <scope>NUCLEOTIDE SEQUENCE</scope>
</reference>
<protein>
    <submittedName>
        <fullName evidence="1">Uncharacterized protein</fullName>
    </submittedName>
</protein>
<evidence type="ECO:0000313" key="1">
    <source>
        <dbReference type="EMBL" id="CAJ2670430.1"/>
    </source>
</evidence>
<evidence type="ECO:0000313" key="2">
    <source>
        <dbReference type="Proteomes" id="UP001177021"/>
    </source>
</evidence>
<name>A0ACB0LP81_TRIPR</name>
<accession>A0ACB0LP81</accession>
<proteinExistence type="predicted"/>
<dbReference type="Proteomes" id="UP001177021">
    <property type="component" value="Unassembled WGS sequence"/>
</dbReference>
<comment type="caution">
    <text evidence="1">The sequence shown here is derived from an EMBL/GenBank/DDBJ whole genome shotgun (WGS) entry which is preliminary data.</text>
</comment>
<sequence length="72" mass="8097">MAENLKLVFPVIIFVFLFLVVVKGIDTTTNLPSFTPGKECVTGEDCLKILRKVNGFKLICLNGYCRYGYKGF</sequence>
<dbReference type="EMBL" id="CASHSV030000615">
    <property type="protein sequence ID" value="CAJ2670430.1"/>
    <property type="molecule type" value="Genomic_DNA"/>
</dbReference>
<keyword evidence="2" id="KW-1185">Reference proteome</keyword>
<organism evidence="1 2">
    <name type="scientific">Trifolium pratense</name>
    <name type="common">Red clover</name>
    <dbReference type="NCBI Taxonomy" id="57577"/>
    <lineage>
        <taxon>Eukaryota</taxon>
        <taxon>Viridiplantae</taxon>
        <taxon>Streptophyta</taxon>
        <taxon>Embryophyta</taxon>
        <taxon>Tracheophyta</taxon>
        <taxon>Spermatophyta</taxon>
        <taxon>Magnoliopsida</taxon>
        <taxon>eudicotyledons</taxon>
        <taxon>Gunneridae</taxon>
        <taxon>Pentapetalae</taxon>
        <taxon>rosids</taxon>
        <taxon>fabids</taxon>
        <taxon>Fabales</taxon>
        <taxon>Fabaceae</taxon>
        <taxon>Papilionoideae</taxon>
        <taxon>50 kb inversion clade</taxon>
        <taxon>NPAAA clade</taxon>
        <taxon>Hologalegina</taxon>
        <taxon>IRL clade</taxon>
        <taxon>Trifolieae</taxon>
        <taxon>Trifolium</taxon>
    </lineage>
</organism>